<reference evidence="2 3" key="1">
    <citation type="submission" date="2013-09" db="EMBL/GenBank/DDBJ databases">
        <title>Whole genome sequencing of Halarchaeum acidiphilum strain MH1-52-1.</title>
        <authorList>
            <person name="Shimane Y."/>
            <person name="Minegishi H."/>
            <person name="Nishi S."/>
            <person name="Echigo A."/>
            <person name="Shuto A."/>
            <person name="Konishi M."/>
            <person name="Ito T."/>
            <person name="Ohkuma M."/>
            <person name="Ohta Y."/>
            <person name="Nagano Y."/>
            <person name="Tsubouchi T."/>
            <person name="Mori K."/>
            <person name="Usui K."/>
            <person name="Kamekura M."/>
            <person name="Usami R."/>
            <person name="Takaki Y."/>
            <person name="Hatada Y."/>
        </authorList>
    </citation>
    <scope>NUCLEOTIDE SEQUENCE [LARGE SCALE GENOMIC DNA]</scope>
    <source>
        <strain evidence="2 3">JCM 16109</strain>
    </source>
</reference>
<feature type="compositionally biased region" description="Basic and acidic residues" evidence="1">
    <location>
        <begin position="1"/>
        <end position="23"/>
    </location>
</feature>
<feature type="region of interest" description="Disordered" evidence="1">
    <location>
        <begin position="1"/>
        <end position="70"/>
    </location>
</feature>
<accession>U3A6F3</accession>
<comment type="caution">
    <text evidence="2">The sequence shown here is derived from an EMBL/GenBank/DDBJ whole genome shotgun (WGS) entry which is preliminary data.</text>
</comment>
<organism evidence="2 3">
    <name type="scientific">Halarchaeum acidiphilum MH1-52-1</name>
    <dbReference type="NCBI Taxonomy" id="1261545"/>
    <lineage>
        <taxon>Archaea</taxon>
        <taxon>Methanobacteriati</taxon>
        <taxon>Methanobacteriota</taxon>
        <taxon>Stenosarchaea group</taxon>
        <taxon>Halobacteria</taxon>
        <taxon>Halobacteriales</taxon>
        <taxon>Halobacteriaceae</taxon>
    </lineage>
</organism>
<keyword evidence="3" id="KW-1185">Reference proteome</keyword>
<feature type="compositionally biased region" description="Basic and acidic residues" evidence="1">
    <location>
        <begin position="47"/>
        <end position="59"/>
    </location>
</feature>
<evidence type="ECO:0000313" key="3">
    <source>
        <dbReference type="Proteomes" id="UP000016986"/>
    </source>
</evidence>
<dbReference type="AlphaFoldDB" id="U3A6F3"/>
<gene>
    <name evidence="2" type="ORF">MBEHAL_2004</name>
</gene>
<name>U3A6F3_9EURY</name>
<evidence type="ECO:0000256" key="1">
    <source>
        <dbReference type="SAM" id="MobiDB-lite"/>
    </source>
</evidence>
<dbReference type="EMBL" id="BATA01000055">
    <property type="protein sequence ID" value="GAD53244.1"/>
    <property type="molecule type" value="Genomic_DNA"/>
</dbReference>
<dbReference type="RefSeq" id="WP_021780485.1">
    <property type="nucleotide sequence ID" value="NZ_BATA01000055.1"/>
</dbReference>
<dbReference type="Proteomes" id="UP000016986">
    <property type="component" value="Unassembled WGS sequence"/>
</dbReference>
<protein>
    <submittedName>
        <fullName evidence="2">Uncharacterized protein</fullName>
    </submittedName>
</protein>
<sequence>MTDDGRAGDAGADERGRADDGRAGDATNGRPNGAADDEALAEPTPRTAREISPEYHDEFYVADPGDTEVH</sequence>
<proteinExistence type="predicted"/>
<evidence type="ECO:0000313" key="2">
    <source>
        <dbReference type="EMBL" id="GAD53244.1"/>
    </source>
</evidence>